<accession>A0ABW0AVF7</accession>
<dbReference type="Proteomes" id="UP001596160">
    <property type="component" value="Unassembled WGS sequence"/>
</dbReference>
<sequence length="329" mass="36387">MSRAPALVRRTLPGGPGAAHGPRVPPPGRAADGDRHTGWLARHRLLAEGESALYRSYALPELIRLAYPGAPGAERELLTDLLGWYTVLDDRFDGPLGRDPALAGALVRRLTDVMDAPARSGPARGVVTAWSELWQRQCRGRTTVWRRQSARDWADCLGTFVTETAHRSRGTLPSVAEATLLRRHASCLYPFMNMLERVEGAEVPGRLRARPAWHRLRSHTADAATLVNDLCSLAREEERNSGFNMVLVLCHQHGLSRDQALSAVRNRVRVLRRESEVLRGRLAREHPGSRRYLEGTRELVDGVCAWSGSTARYRGPKSQLPGVSVASLV</sequence>
<proteinExistence type="predicted"/>
<evidence type="ECO:0000256" key="2">
    <source>
        <dbReference type="SAM" id="MobiDB-lite"/>
    </source>
</evidence>
<feature type="region of interest" description="Disordered" evidence="2">
    <location>
        <begin position="1"/>
        <end position="35"/>
    </location>
</feature>
<dbReference type="InterPro" id="IPR008949">
    <property type="entry name" value="Isoprenoid_synthase_dom_sf"/>
</dbReference>
<dbReference type="Pfam" id="PF19086">
    <property type="entry name" value="Terpene_syn_C_2"/>
    <property type="match status" value="1"/>
</dbReference>
<evidence type="ECO:0000313" key="3">
    <source>
        <dbReference type="EMBL" id="MFC5156855.1"/>
    </source>
</evidence>
<keyword evidence="1" id="KW-0456">Lyase</keyword>
<protein>
    <submittedName>
        <fullName evidence="3">Terpene synthase family protein</fullName>
    </submittedName>
</protein>
<reference evidence="4" key="1">
    <citation type="journal article" date="2019" name="Int. J. Syst. Evol. Microbiol.">
        <title>The Global Catalogue of Microorganisms (GCM) 10K type strain sequencing project: providing services to taxonomists for standard genome sequencing and annotation.</title>
        <authorList>
            <consortium name="The Broad Institute Genomics Platform"/>
            <consortium name="The Broad Institute Genome Sequencing Center for Infectious Disease"/>
            <person name="Wu L."/>
            <person name="Ma J."/>
        </authorList>
    </citation>
    <scope>NUCLEOTIDE SEQUENCE [LARGE SCALE GENOMIC DNA]</scope>
    <source>
        <strain evidence="4">PCU 266</strain>
    </source>
</reference>
<dbReference type="SFLD" id="SFLDS00005">
    <property type="entry name" value="Isoprenoid_Synthase_Type_I"/>
    <property type="match status" value="1"/>
</dbReference>
<dbReference type="SFLD" id="SFLDG01020">
    <property type="entry name" value="Terpene_Cyclase_Like_2"/>
    <property type="match status" value="1"/>
</dbReference>
<dbReference type="Gene3D" id="1.10.600.10">
    <property type="entry name" value="Farnesyl Diphosphate Synthase"/>
    <property type="match status" value="1"/>
</dbReference>
<organism evidence="3 4">
    <name type="scientific">Streptomyces amakusaensis</name>
    <dbReference type="NCBI Taxonomy" id="67271"/>
    <lineage>
        <taxon>Bacteria</taxon>
        <taxon>Bacillati</taxon>
        <taxon>Actinomycetota</taxon>
        <taxon>Actinomycetes</taxon>
        <taxon>Kitasatosporales</taxon>
        <taxon>Streptomycetaceae</taxon>
        <taxon>Streptomyces</taxon>
    </lineage>
</organism>
<evidence type="ECO:0000313" key="4">
    <source>
        <dbReference type="Proteomes" id="UP001596160"/>
    </source>
</evidence>
<gene>
    <name evidence="3" type="ORF">ACFPRH_34590</name>
</gene>
<dbReference type="InterPro" id="IPR034686">
    <property type="entry name" value="Terpene_cyclase-like_2"/>
</dbReference>
<evidence type="ECO:0000256" key="1">
    <source>
        <dbReference type="ARBA" id="ARBA00023239"/>
    </source>
</evidence>
<dbReference type="RefSeq" id="WP_344472874.1">
    <property type="nucleotide sequence ID" value="NZ_BAAASB010000002.1"/>
</dbReference>
<keyword evidence="4" id="KW-1185">Reference proteome</keyword>
<dbReference type="SUPFAM" id="SSF48576">
    <property type="entry name" value="Terpenoid synthases"/>
    <property type="match status" value="1"/>
</dbReference>
<dbReference type="EMBL" id="JBHSKP010000048">
    <property type="protein sequence ID" value="MFC5156855.1"/>
    <property type="molecule type" value="Genomic_DNA"/>
</dbReference>
<name>A0ABW0AVF7_9ACTN</name>
<comment type="caution">
    <text evidence="3">The sequence shown here is derived from an EMBL/GenBank/DDBJ whole genome shotgun (WGS) entry which is preliminary data.</text>
</comment>